<accession>A0AA39V563</accession>
<proteinExistence type="predicted"/>
<name>A0AA39V563_9LECA</name>
<keyword evidence="1" id="KW-0732">Signal</keyword>
<dbReference type="Proteomes" id="UP001166286">
    <property type="component" value="Unassembled WGS sequence"/>
</dbReference>
<sequence length="338" mass="37068">MRSRSRSKIVLIFLRVCLNYTRCAIAATSIISQLDNASSPALEDLSLDLGIDPRLKLFTKSYDEYLPPRSCLMNAVEALAFLAGKDYHGTTPMTSTSIPGYTDVQIVIRPADGALTVPVRPAVLGLYLAVLALATHPMFQGKFQVTSWMVLWEDVTVAYIFLQLSGLGNHTQAQNLTAIPSGTMLNLNDTTPITLSENFNNGNADNSTNAPNTDVELIMSFYPWGTPLRETSVFVTVLGVLKDVAGYPSTDVVVDFEIRVPVSDVSIGFVKGSSTGLTGPPSFEYRWVIDAAKQIPLWMVDHRFWESSFTIKVNNYVVGEGWVRHATYAGLDGNRTTS</sequence>
<protein>
    <submittedName>
        <fullName evidence="2">Uncharacterized protein</fullName>
    </submittedName>
</protein>
<dbReference type="EMBL" id="JAFEKC020000011">
    <property type="protein sequence ID" value="KAK0512174.1"/>
    <property type="molecule type" value="Genomic_DNA"/>
</dbReference>
<dbReference type="AlphaFoldDB" id="A0AA39V563"/>
<feature type="signal peptide" evidence="1">
    <location>
        <begin position="1"/>
        <end position="26"/>
    </location>
</feature>
<feature type="chain" id="PRO_5041205727" evidence="1">
    <location>
        <begin position="27"/>
        <end position="338"/>
    </location>
</feature>
<evidence type="ECO:0000313" key="2">
    <source>
        <dbReference type="EMBL" id="KAK0512174.1"/>
    </source>
</evidence>
<comment type="caution">
    <text evidence="2">The sequence shown here is derived from an EMBL/GenBank/DDBJ whole genome shotgun (WGS) entry which is preliminary data.</text>
</comment>
<reference evidence="2" key="1">
    <citation type="submission" date="2023-03" db="EMBL/GenBank/DDBJ databases">
        <title>Complete genome of Cladonia borealis.</title>
        <authorList>
            <person name="Park H."/>
        </authorList>
    </citation>
    <scope>NUCLEOTIDE SEQUENCE</scope>
    <source>
        <strain evidence="2">ANT050790</strain>
    </source>
</reference>
<keyword evidence="3" id="KW-1185">Reference proteome</keyword>
<evidence type="ECO:0000256" key="1">
    <source>
        <dbReference type="SAM" id="SignalP"/>
    </source>
</evidence>
<organism evidence="2 3">
    <name type="scientific">Cladonia borealis</name>
    <dbReference type="NCBI Taxonomy" id="184061"/>
    <lineage>
        <taxon>Eukaryota</taxon>
        <taxon>Fungi</taxon>
        <taxon>Dikarya</taxon>
        <taxon>Ascomycota</taxon>
        <taxon>Pezizomycotina</taxon>
        <taxon>Lecanoromycetes</taxon>
        <taxon>OSLEUM clade</taxon>
        <taxon>Lecanoromycetidae</taxon>
        <taxon>Lecanorales</taxon>
        <taxon>Lecanorineae</taxon>
        <taxon>Cladoniaceae</taxon>
        <taxon>Cladonia</taxon>
    </lineage>
</organism>
<evidence type="ECO:0000313" key="3">
    <source>
        <dbReference type="Proteomes" id="UP001166286"/>
    </source>
</evidence>
<gene>
    <name evidence="2" type="ORF">JMJ35_005302</name>
</gene>